<proteinExistence type="predicted"/>
<reference evidence="1" key="1">
    <citation type="submission" date="2015-06" db="EMBL/GenBank/DDBJ databases">
        <authorList>
            <person name="Nguyen H."/>
        </authorList>
    </citation>
    <scope>NUCLEOTIDE SEQUENCE</scope>
    <source>
        <strain evidence="1">DAOM 180753</strain>
    </source>
</reference>
<organism evidence="1 2">
    <name type="scientific">Penicillium thymicola</name>
    <dbReference type="NCBI Taxonomy" id="293382"/>
    <lineage>
        <taxon>Eukaryota</taxon>
        <taxon>Fungi</taxon>
        <taxon>Dikarya</taxon>
        <taxon>Ascomycota</taxon>
        <taxon>Pezizomycotina</taxon>
        <taxon>Eurotiomycetes</taxon>
        <taxon>Eurotiomycetidae</taxon>
        <taxon>Eurotiales</taxon>
        <taxon>Aspergillaceae</taxon>
        <taxon>Penicillium</taxon>
    </lineage>
</organism>
<comment type="caution">
    <text evidence="1">The sequence shown here is derived from an EMBL/GenBank/DDBJ whole genome shotgun (WGS) entry which is preliminary data.</text>
</comment>
<gene>
    <name evidence="1" type="ORF">VN97_g8856</name>
</gene>
<dbReference type="EMBL" id="LACB01000334">
    <property type="protein sequence ID" value="KAJ9484508.1"/>
    <property type="molecule type" value="Genomic_DNA"/>
</dbReference>
<name>A0AAI9TCH8_PENTH</name>
<protein>
    <submittedName>
        <fullName evidence="1">Uncharacterized protein</fullName>
    </submittedName>
</protein>
<reference evidence="1" key="2">
    <citation type="journal article" date="2016" name="Fungal Biol.">
        <title>Ochratoxin A production by Penicillium thymicola.</title>
        <authorList>
            <person name="Nguyen H.D.T."/>
            <person name="McMullin D.R."/>
            <person name="Ponomareva E."/>
            <person name="Riley R."/>
            <person name="Pomraning K.R."/>
            <person name="Baker S.E."/>
            <person name="Seifert K.A."/>
        </authorList>
    </citation>
    <scope>NUCLEOTIDE SEQUENCE</scope>
    <source>
        <strain evidence="1">DAOM 180753</strain>
    </source>
</reference>
<accession>A0AAI9TCH8</accession>
<dbReference type="Proteomes" id="UP001227192">
    <property type="component" value="Unassembled WGS sequence"/>
</dbReference>
<evidence type="ECO:0000313" key="1">
    <source>
        <dbReference type="EMBL" id="KAJ9484508.1"/>
    </source>
</evidence>
<evidence type="ECO:0000313" key="2">
    <source>
        <dbReference type="Proteomes" id="UP001227192"/>
    </source>
</evidence>
<keyword evidence="2" id="KW-1185">Reference proteome</keyword>
<dbReference type="AlphaFoldDB" id="A0AAI9TCH8"/>
<sequence>MKSGIEDEVGTPAFRERDWLGCKSETLSGSRLTACGHIRHFAASITQRRSSRLTFSPPLFPLHSNSSSRVLFLSKLHIANMGAIPEADPDEVLETKPFKFVTAGT</sequence>